<reference evidence="4 5" key="1">
    <citation type="submission" date="2020-08" db="EMBL/GenBank/DDBJ databases">
        <title>Genomic Encyclopedia of Type Strains, Phase III (KMG-III): the genomes of soil and plant-associated and newly described type strains.</title>
        <authorList>
            <person name="Whitman W."/>
        </authorList>
    </citation>
    <scope>NUCLEOTIDE SEQUENCE [LARGE SCALE GENOMIC DNA]</scope>
    <source>
        <strain evidence="4 5">CECT 3226</strain>
    </source>
</reference>
<evidence type="ECO:0000313" key="5">
    <source>
        <dbReference type="Proteomes" id="UP000568022"/>
    </source>
</evidence>
<name>A0A7W8BKR7_9ACTN</name>
<organism evidence="4 5">
    <name type="scientific">Streptomyces griseoloalbus</name>
    <dbReference type="NCBI Taxonomy" id="67303"/>
    <lineage>
        <taxon>Bacteria</taxon>
        <taxon>Bacillati</taxon>
        <taxon>Actinomycetota</taxon>
        <taxon>Actinomycetes</taxon>
        <taxon>Kitasatosporales</taxon>
        <taxon>Streptomycetaceae</taxon>
        <taxon>Streptomyces</taxon>
    </lineage>
</organism>
<dbReference type="SUPFAM" id="SSF53098">
    <property type="entry name" value="Ribonuclease H-like"/>
    <property type="match status" value="1"/>
</dbReference>
<dbReference type="NCBIfam" id="NF033516">
    <property type="entry name" value="transpos_IS3"/>
    <property type="match status" value="1"/>
</dbReference>
<dbReference type="PANTHER" id="PTHR46889">
    <property type="entry name" value="TRANSPOSASE INSF FOR INSERTION SEQUENCE IS3B-RELATED"/>
    <property type="match status" value="1"/>
</dbReference>
<dbReference type="GO" id="GO:0015074">
    <property type="term" value="P:DNA integration"/>
    <property type="evidence" value="ECO:0007669"/>
    <property type="project" value="InterPro"/>
</dbReference>
<dbReference type="Gene3D" id="3.30.420.10">
    <property type="entry name" value="Ribonuclease H-like superfamily/Ribonuclease H"/>
    <property type="match status" value="1"/>
</dbReference>
<dbReference type="InterPro" id="IPR025948">
    <property type="entry name" value="HTH-like_dom"/>
</dbReference>
<dbReference type="Pfam" id="PF13276">
    <property type="entry name" value="HTH_21"/>
    <property type="match status" value="1"/>
</dbReference>
<comment type="function">
    <text evidence="1">Involved in the transposition of the insertion sequence.</text>
</comment>
<evidence type="ECO:0000256" key="2">
    <source>
        <dbReference type="SAM" id="MobiDB-lite"/>
    </source>
</evidence>
<feature type="domain" description="Integrase catalytic" evidence="3">
    <location>
        <begin position="125"/>
        <end position="235"/>
    </location>
</feature>
<dbReference type="InterPro" id="IPR048020">
    <property type="entry name" value="Transpos_IS3"/>
</dbReference>
<dbReference type="GO" id="GO:0003676">
    <property type="term" value="F:nucleic acid binding"/>
    <property type="evidence" value="ECO:0007669"/>
    <property type="project" value="InterPro"/>
</dbReference>
<feature type="region of interest" description="Disordered" evidence="2">
    <location>
        <begin position="246"/>
        <end position="284"/>
    </location>
</feature>
<dbReference type="EMBL" id="JACHJE010000004">
    <property type="protein sequence ID" value="MBB5125242.1"/>
    <property type="molecule type" value="Genomic_DNA"/>
</dbReference>
<evidence type="ECO:0000313" key="4">
    <source>
        <dbReference type="EMBL" id="MBB5125242.1"/>
    </source>
</evidence>
<dbReference type="PROSITE" id="PS50994">
    <property type="entry name" value="INTEGRASE"/>
    <property type="match status" value="1"/>
</dbReference>
<proteinExistence type="predicted"/>
<comment type="caution">
    <text evidence="4">The sequence shown here is derived from an EMBL/GenBank/DDBJ whole genome shotgun (WGS) entry which is preliminary data.</text>
</comment>
<dbReference type="Pfam" id="PF00665">
    <property type="entry name" value="rve"/>
    <property type="match status" value="1"/>
</dbReference>
<dbReference type="InterPro" id="IPR012337">
    <property type="entry name" value="RNaseH-like_sf"/>
</dbReference>
<protein>
    <submittedName>
        <fullName evidence="4">Transposase InsO family protein</fullName>
    </submittedName>
</protein>
<dbReference type="AlphaFoldDB" id="A0A7W8BKR7"/>
<dbReference type="InterPro" id="IPR036397">
    <property type="entry name" value="RNaseH_sf"/>
</dbReference>
<evidence type="ECO:0000259" key="3">
    <source>
        <dbReference type="PROSITE" id="PS50994"/>
    </source>
</evidence>
<evidence type="ECO:0000256" key="1">
    <source>
        <dbReference type="ARBA" id="ARBA00002286"/>
    </source>
</evidence>
<dbReference type="PANTHER" id="PTHR46889:SF4">
    <property type="entry name" value="TRANSPOSASE INSO FOR INSERTION SEQUENCE ELEMENT IS911B-RELATED"/>
    <property type="match status" value="1"/>
</dbReference>
<sequence length="319" mass="35517">MNRFQFVADHQRRYGVKRLCTILGIARSSFYYWRRTAADRAARQAADAALAARIRAVHRESDGTCGVPRITAELRETGERVNHKRIARVMRIIGLAGVRLRRRHRTTIADPAAAKAPDLIGRDFTARKPNTKYVGDITYLPVDGGKFLYLATVIDLASRRLAGWAIADHMRTDLVTDALAAAEQTRGSLTGAVMHTDHGAQYTSRAFADACRQAGVRQSMSAIGSSADNALAESFWTTQSHRLRDSTRHNINYPGPSRIARVQDSGSRPDYLQRRRQAGDTSTESIRALKRRLSDVVYRALRRDARPVEEPQTHLAAAA</sequence>
<dbReference type="InterPro" id="IPR050900">
    <property type="entry name" value="Transposase_IS3/IS150/IS904"/>
</dbReference>
<gene>
    <name evidence="4" type="ORF">FHS32_001974</name>
</gene>
<keyword evidence="5" id="KW-1185">Reference proteome</keyword>
<dbReference type="InterPro" id="IPR001584">
    <property type="entry name" value="Integrase_cat-core"/>
</dbReference>
<dbReference type="Proteomes" id="UP000568022">
    <property type="component" value="Unassembled WGS sequence"/>
</dbReference>
<accession>A0A7W8BKR7</accession>